<evidence type="ECO:0000256" key="2">
    <source>
        <dbReference type="ARBA" id="ARBA00022989"/>
    </source>
</evidence>
<feature type="transmembrane region" description="Helical" evidence="4">
    <location>
        <begin position="315"/>
        <end position="336"/>
    </location>
</feature>
<evidence type="ECO:0000256" key="3">
    <source>
        <dbReference type="ARBA" id="ARBA00023136"/>
    </source>
</evidence>
<keyword evidence="5" id="KW-0762">Sugar transport</keyword>
<dbReference type="PANTHER" id="PTHR23121">
    <property type="entry name" value="SODIUM-DEPENDENT GLUCOSE TRANSPORTER 1"/>
    <property type="match status" value="1"/>
</dbReference>
<feature type="transmembrane region" description="Helical" evidence="4">
    <location>
        <begin position="383"/>
        <end position="403"/>
    </location>
</feature>
<feature type="transmembrane region" description="Helical" evidence="4">
    <location>
        <begin position="473"/>
        <end position="496"/>
    </location>
</feature>
<dbReference type="SUPFAM" id="SSF103473">
    <property type="entry name" value="MFS general substrate transporter"/>
    <property type="match status" value="1"/>
</dbReference>
<evidence type="ECO:0000256" key="4">
    <source>
        <dbReference type="SAM" id="Phobius"/>
    </source>
</evidence>
<feature type="transmembrane region" description="Helical" evidence="4">
    <location>
        <begin position="356"/>
        <end position="376"/>
    </location>
</feature>
<sequence length="533" mass="58257">MSEQETFGIDYRSVDSNEGLQSGACSTFTCCHSGSGTCGNVVVRYKKEPLFRQNITRSACLYLSLFTLGFAKGQIGPSLIDLQIISGVGLTEGAALLTTVYAVYMAGACLGGVIYNKMRRTFILAGSNILLAVATLAIPWCSFYWLMLVAFSLFGLSLGVTDSVASGDLQYTWGKDGRPYMQGMQLLYAIGVTVSPLIAAPFLSSSVPTDFRRNESDIDSFLYTSNETTLSTNLTCFESALHNMSTNVSKSTDHITNEKSQLYLSYMFTTIFSVFACLAFLAFYFRFERQTQDVIPELSVSKDYNTRDLPRSMKCLALGLLVSISGLICCIDDTFLGFLTTFCVKYLKWTKSQGAVLSSASCSIVVVGRILAVVIIQFISPMTLVGFHCFVTMLSFVGLYISAVHVSSMGVYISALGFGFGKSAILPSVFSWIEEIVSPVSGKISAMVFFVITALTAINPVILGNMMENLADIWFALLLLAESIVLLLVYTAAAVLSKYIIAVYGYTYREQEIVIENSPVNQPEVTNKSDHML</sequence>
<feature type="transmembrane region" description="Helical" evidence="4">
    <location>
        <begin position="186"/>
        <end position="204"/>
    </location>
</feature>
<evidence type="ECO:0000313" key="5">
    <source>
        <dbReference type="EMBL" id="OWF49965.1"/>
    </source>
</evidence>
<keyword evidence="2 4" id="KW-1133">Transmembrane helix</keyword>
<reference evidence="5 6" key="1">
    <citation type="journal article" date="2017" name="Nat. Ecol. Evol.">
        <title>Scallop genome provides insights into evolution of bilaterian karyotype and development.</title>
        <authorList>
            <person name="Wang S."/>
            <person name="Zhang J."/>
            <person name="Jiao W."/>
            <person name="Li J."/>
            <person name="Xun X."/>
            <person name="Sun Y."/>
            <person name="Guo X."/>
            <person name="Huan P."/>
            <person name="Dong B."/>
            <person name="Zhang L."/>
            <person name="Hu X."/>
            <person name="Sun X."/>
            <person name="Wang J."/>
            <person name="Zhao C."/>
            <person name="Wang Y."/>
            <person name="Wang D."/>
            <person name="Huang X."/>
            <person name="Wang R."/>
            <person name="Lv J."/>
            <person name="Li Y."/>
            <person name="Zhang Z."/>
            <person name="Liu B."/>
            <person name="Lu W."/>
            <person name="Hui Y."/>
            <person name="Liang J."/>
            <person name="Zhou Z."/>
            <person name="Hou R."/>
            <person name="Li X."/>
            <person name="Liu Y."/>
            <person name="Li H."/>
            <person name="Ning X."/>
            <person name="Lin Y."/>
            <person name="Zhao L."/>
            <person name="Xing Q."/>
            <person name="Dou J."/>
            <person name="Li Y."/>
            <person name="Mao J."/>
            <person name="Guo H."/>
            <person name="Dou H."/>
            <person name="Li T."/>
            <person name="Mu C."/>
            <person name="Jiang W."/>
            <person name="Fu Q."/>
            <person name="Fu X."/>
            <person name="Miao Y."/>
            <person name="Liu J."/>
            <person name="Yu Q."/>
            <person name="Li R."/>
            <person name="Liao H."/>
            <person name="Li X."/>
            <person name="Kong Y."/>
            <person name="Jiang Z."/>
            <person name="Chourrout D."/>
            <person name="Li R."/>
            <person name="Bao Z."/>
        </authorList>
    </citation>
    <scope>NUCLEOTIDE SEQUENCE [LARGE SCALE GENOMIC DNA]</scope>
    <source>
        <strain evidence="5 6">PY_sf001</strain>
    </source>
</reference>
<comment type="caution">
    <text evidence="5">The sequence shown here is derived from an EMBL/GenBank/DDBJ whole genome shotgun (WGS) entry which is preliminary data.</text>
</comment>
<feature type="transmembrane region" description="Helical" evidence="4">
    <location>
        <begin position="444"/>
        <end position="467"/>
    </location>
</feature>
<dbReference type="Gene3D" id="1.20.1250.20">
    <property type="entry name" value="MFS general substrate transporter like domains"/>
    <property type="match status" value="1"/>
</dbReference>
<feature type="transmembrane region" description="Helical" evidence="4">
    <location>
        <begin position="95"/>
        <end position="115"/>
    </location>
</feature>
<evidence type="ECO:0000256" key="1">
    <source>
        <dbReference type="ARBA" id="ARBA00022692"/>
    </source>
</evidence>
<keyword evidence="5" id="KW-0813">Transport</keyword>
<dbReference type="PANTHER" id="PTHR23121:SF9">
    <property type="entry name" value="SODIUM-DEPENDENT GLUCOSE TRANSPORTER 1"/>
    <property type="match status" value="1"/>
</dbReference>
<keyword evidence="3 4" id="KW-0472">Membrane</keyword>
<proteinExistence type="predicted"/>
<dbReference type="InterPro" id="IPR036259">
    <property type="entry name" value="MFS_trans_sf"/>
</dbReference>
<accession>A0A210QML2</accession>
<feature type="transmembrane region" description="Helical" evidence="4">
    <location>
        <begin position="54"/>
        <end position="75"/>
    </location>
</feature>
<organism evidence="5 6">
    <name type="scientific">Mizuhopecten yessoensis</name>
    <name type="common">Japanese scallop</name>
    <name type="synonym">Patinopecten yessoensis</name>
    <dbReference type="NCBI Taxonomy" id="6573"/>
    <lineage>
        <taxon>Eukaryota</taxon>
        <taxon>Metazoa</taxon>
        <taxon>Spiralia</taxon>
        <taxon>Lophotrochozoa</taxon>
        <taxon>Mollusca</taxon>
        <taxon>Bivalvia</taxon>
        <taxon>Autobranchia</taxon>
        <taxon>Pteriomorphia</taxon>
        <taxon>Pectinida</taxon>
        <taxon>Pectinoidea</taxon>
        <taxon>Pectinidae</taxon>
        <taxon>Mizuhopecten</taxon>
    </lineage>
</organism>
<evidence type="ECO:0000313" key="6">
    <source>
        <dbReference type="Proteomes" id="UP000242188"/>
    </source>
</evidence>
<dbReference type="Proteomes" id="UP000242188">
    <property type="component" value="Unassembled WGS sequence"/>
</dbReference>
<feature type="transmembrane region" description="Helical" evidence="4">
    <location>
        <begin position="409"/>
        <end position="432"/>
    </location>
</feature>
<keyword evidence="6" id="KW-1185">Reference proteome</keyword>
<dbReference type="OrthoDB" id="9626824at2759"/>
<gene>
    <name evidence="5" type="ORF">KP79_PYT23203</name>
</gene>
<keyword evidence="1 4" id="KW-0812">Transmembrane</keyword>
<feature type="transmembrane region" description="Helical" evidence="4">
    <location>
        <begin position="263"/>
        <end position="285"/>
    </location>
</feature>
<protein>
    <submittedName>
        <fullName evidence="5">Sodium-dependent glucose transporter 1A</fullName>
    </submittedName>
</protein>
<dbReference type="AlphaFoldDB" id="A0A210QML2"/>
<dbReference type="EMBL" id="NEDP02002871">
    <property type="protein sequence ID" value="OWF49965.1"/>
    <property type="molecule type" value="Genomic_DNA"/>
</dbReference>
<name>A0A210QML2_MIZYE</name>